<evidence type="ECO:0000256" key="2">
    <source>
        <dbReference type="SAM" id="SignalP"/>
    </source>
</evidence>
<comment type="caution">
    <text evidence="3">The sequence shown here is derived from an EMBL/GenBank/DDBJ whole genome shotgun (WGS) entry which is preliminary data.</text>
</comment>
<evidence type="ECO:0000313" key="4">
    <source>
        <dbReference type="Proteomes" id="UP000375690"/>
    </source>
</evidence>
<organism evidence="3 4">
    <name type="scientific">Bacteroides ovatus</name>
    <dbReference type="NCBI Taxonomy" id="28116"/>
    <lineage>
        <taxon>Bacteria</taxon>
        <taxon>Pseudomonadati</taxon>
        <taxon>Bacteroidota</taxon>
        <taxon>Bacteroidia</taxon>
        <taxon>Bacteroidales</taxon>
        <taxon>Bacteroidaceae</taxon>
        <taxon>Bacteroides</taxon>
    </lineage>
</organism>
<accession>A0A6A1XGN1</accession>
<dbReference type="EMBL" id="VWFC01000013">
    <property type="protein sequence ID" value="KAB1326188.1"/>
    <property type="molecule type" value="Genomic_DNA"/>
</dbReference>
<gene>
    <name evidence="3" type="ORF">F3B53_12935</name>
</gene>
<keyword evidence="2" id="KW-0732">Signal</keyword>
<reference evidence="3 4" key="1">
    <citation type="journal article" date="2019" name="Nat. Med.">
        <title>A library of human gut bacterial isolates paired with longitudinal multiomics data enables mechanistic microbiome research.</title>
        <authorList>
            <person name="Poyet M."/>
            <person name="Groussin M."/>
            <person name="Gibbons S.M."/>
            <person name="Avila-Pacheco J."/>
            <person name="Jiang X."/>
            <person name="Kearney S.M."/>
            <person name="Perrotta A.R."/>
            <person name="Berdy B."/>
            <person name="Zhao S."/>
            <person name="Lieberman T.D."/>
            <person name="Swanson P.K."/>
            <person name="Smith M."/>
            <person name="Roesemann S."/>
            <person name="Alexander J.E."/>
            <person name="Rich S.A."/>
            <person name="Livny J."/>
            <person name="Vlamakis H."/>
            <person name="Clish C."/>
            <person name="Bullock K."/>
            <person name="Deik A."/>
            <person name="Scott J."/>
            <person name="Pierce K.A."/>
            <person name="Xavier R.J."/>
            <person name="Alm E.J."/>
        </authorList>
    </citation>
    <scope>NUCLEOTIDE SEQUENCE [LARGE SCALE GENOMIC DNA]</scope>
    <source>
        <strain evidence="3 4">BIOML-A2</strain>
    </source>
</reference>
<feature type="region of interest" description="Disordered" evidence="1">
    <location>
        <begin position="199"/>
        <end position="229"/>
    </location>
</feature>
<sequence length="229" mass="25952">MTKRIIFILLAVFWGLGLQAQTVEKDGTYYYDAIPVTFDIGKMIFTDVRDTRKVPPWYNSFIYMPKGSSHYQKTQGNAVFYRMEIPASGNVIVHNWNSRMGFSSLFVYRLLSELQPDSDVNIEEVEIFEEGDFMSPDFDPEKLGIPEGASHGLAYIHLKNLPAGTYFIITAGYKYMNGSVPNGELGITIIADLSPGIPDEPEILPEEPDNSPVWYQYDQSGNRIKTNKK</sequence>
<dbReference type="RefSeq" id="WP_049701493.1">
    <property type="nucleotide sequence ID" value="NZ_CP113514.1"/>
</dbReference>
<feature type="signal peptide" evidence="2">
    <location>
        <begin position="1"/>
        <end position="20"/>
    </location>
</feature>
<evidence type="ECO:0000256" key="1">
    <source>
        <dbReference type="SAM" id="MobiDB-lite"/>
    </source>
</evidence>
<evidence type="ECO:0008006" key="5">
    <source>
        <dbReference type="Google" id="ProtNLM"/>
    </source>
</evidence>
<dbReference type="AlphaFoldDB" id="A0A6A1XGN1"/>
<name>A0A6A1XGN1_BACOV</name>
<dbReference type="Proteomes" id="UP000375690">
    <property type="component" value="Unassembled WGS sequence"/>
</dbReference>
<feature type="chain" id="PRO_5025694999" description="Secreted protein" evidence="2">
    <location>
        <begin position="21"/>
        <end position="229"/>
    </location>
</feature>
<feature type="compositionally biased region" description="Acidic residues" evidence="1">
    <location>
        <begin position="199"/>
        <end position="209"/>
    </location>
</feature>
<proteinExistence type="predicted"/>
<protein>
    <recommendedName>
        <fullName evidence="5">Secreted protein</fullName>
    </recommendedName>
</protein>
<evidence type="ECO:0000313" key="3">
    <source>
        <dbReference type="EMBL" id="KAB1326188.1"/>
    </source>
</evidence>
<feature type="compositionally biased region" description="Polar residues" evidence="1">
    <location>
        <begin position="217"/>
        <end position="229"/>
    </location>
</feature>